<accession>A0A811U6N4</accession>
<dbReference type="Proteomes" id="UP000606786">
    <property type="component" value="Unassembled WGS sequence"/>
</dbReference>
<dbReference type="EMBL" id="CAJHJT010000001">
    <property type="protein sequence ID" value="CAD6993836.1"/>
    <property type="molecule type" value="Genomic_DNA"/>
</dbReference>
<sequence length="104" mass="12198">MKFYGFTLTQFATSAATAKTPNEKDVLTERFYQRFCPVQDPNFSLDEDLSFYMSNTLETPDYTAWEMEFNEVPRSSTPLPHSEQQHELEEVSREDEDKALFILK</sequence>
<keyword evidence="3" id="KW-1185">Reference proteome</keyword>
<feature type="region of interest" description="Disordered" evidence="1">
    <location>
        <begin position="73"/>
        <end position="95"/>
    </location>
</feature>
<dbReference type="AlphaFoldDB" id="A0A811U6N4"/>
<evidence type="ECO:0000313" key="2">
    <source>
        <dbReference type="EMBL" id="CAD6993836.1"/>
    </source>
</evidence>
<name>A0A811U6N4_CERCA</name>
<evidence type="ECO:0000256" key="1">
    <source>
        <dbReference type="SAM" id="MobiDB-lite"/>
    </source>
</evidence>
<proteinExistence type="predicted"/>
<organism evidence="2 3">
    <name type="scientific">Ceratitis capitata</name>
    <name type="common">Mediterranean fruit fly</name>
    <name type="synonym">Tephritis capitata</name>
    <dbReference type="NCBI Taxonomy" id="7213"/>
    <lineage>
        <taxon>Eukaryota</taxon>
        <taxon>Metazoa</taxon>
        <taxon>Ecdysozoa</taxon>
        <taxon>Arthropoda</taxon>
        <taxon>Hexapoda</taxon>
        <taxon>Insecta</taxon>
        <taxon>Pterygota</taxon>
        <taxon>Neoptera</taxon>
        <taxon>Endopterygota</taxon>
        <taxon>Diptera</taxon>
        <taxon>Brachycera</taxon>
        <taxon>Muscomorpha</taxon>
        <taxon>Tephritoidea</taxon>
        <taxon>Tephritidae</taxon>
        <taxon>Ceratitis</taxon>
        <taxon>Ceratitis</taxon>
    </lineage>
</organism>
<feature type="non-terminal residue" evidence="2">
    <location>
        <position position="104"/>
    </location>
</feature>
<evidence type="ECO:0000313" key="3">
    <source>
        <dbReference type="Proteomes" id="UP000606786"/>
    </source>
</evidence>
<comment type="caution">
    <text evidence="2">The sequence shown here is derived from an EMBL/GenBank/DDBJ whole genome shotgun (WGS) entry which is preliminary data.</text>
</comment>
<protein>
    <submittedName>
        <fullName evidence="2">(Mediterranean fruit fly) hypothetical protein</fullName>
    </submittedName>
</protein>
<feature type="compositionally biased region" description="Basic and acidic residues" evidence="1">
    <location>
        <begin position="83"/>
        <end position="95"/>
    </location>
</feature>
<gene>
    <name evidence="2" type="ORF">CCAP1982_LOCUS2632</name>
</gene>
<reference evidence="2" key="1">
    <citation type="submission" date="2020-11" db="EMBL/GenBank/DDBJ databases">
        <authorList>
            <person name="Whitehead M."/>
        </authorList>
    </citation>
    <scope>NUCLEOTIDE SEQUENCE</scope>
    <source>
        <strain evidence="2">EGII</strain>
    </source>
</reference>